<comment type="caution">
    <text evidence="4">The sequence shown here is derived from an EMBL/GenBank/DDBJ whole genome shotgun (WGS) entry which is preliminary data.</text>
</comment>
<protein>
    <recommendedName>
        <fullName evidence="2">Outer membrane lipoprotein Blc</fullName>
    </recommendedName>
</protein>
<dbReference type="SUPFAM" id="SSF50814">
    <property type="entry name" value="Lipocalins"/>
    <property type="match status" value="1"/>
</dbReference>
<dbReference type="PIRSF" id="PIRSF036893">
    <property type="entry name" value="Lipocalin_ApoD"/>
    <property type="match status" value="1"/>
</dbReference>
<dbReference type="Pfam" id="PF08212">
    <property type="entry name" value="Lipocalin_2"/>
    <property type="match status" value="1"/>
</dbReference>
<dbReference type="CDD" id="cd19438">
    <property type="entry name" value="lipocalin_Blc-like"/>
    <property type="match status" value="1"/>
</dbReference>
<comment type="subcellular location">
    <subcellularLocation>
        <location evidence="2">Cell outer membrane</location>
    </subcellularLocation>
</comment>
<keyword evidence="2" id="KW-0472">Membrane</keyword>
<comment type="function">
    <text evidence="2">Involved in the storage or transport of lipids necessary for membrane maintenance under stressful conditions. Displays a binding preference for lysophospholipids.</text>
</comment>
<organism evidence="4 5">
    <name type="scientific">Cupriavidus respiraculi</name>
    <dbReference type="NCBI Taxonomy" id="195930"/>
    <lineage>
        <taxon>Bacteria</taxon>
        <taxon>Pseudomonadati</taxon>
        <taxon>Pseudomonadota</taxon>
        <taxon>Betaproteobacteria</taxon>
        <taxon>Burkholderiales</taxon>
        <taxon>Burkholderiaceae</taxon>
        <taxon>Cupriavidus</taxon>
    </lineage>
</organism>
<dbReference type="InterPro" id="IPR047202">
    <property type="entry name" value="Lipocalin_Blc-like_dom"/>
</dbReference>
<comment type="similarity">
    <text evidence="1 2">Belongs to the calycin superfamily. Lipocalin family.</text>
</comment>
<dbReference type="Proteomes" id="UP000721236">
    <property type="component" value="Unassembled WGS sequence"/>
</dbReference>
<comment type="subunit">
    <text evidence="2">Homodimer.</text>
</comment>
<keyword evidence="2" id="KW-0449">Lipoprotein</keyword>
<dbReference type="InterPro" id="IPR012674">
    <property type="entry name" value="Calycin"/>
</dbReference>
<keyword evidence="2" id="KW-0732">Signal</keyword>
<dbReference type="InterPro" id="IPR002446">
    <property type="entry name" value="Lipocalin_bac"/>
</dbReference>
<dbReference type="InterPro" id="IPR022271">
    <property type="entry name" value="Lipocalin_ApoD"/>
</dbReference>
<keyword evidence="2" id="KW-0446">Lipid-binding</keyword>
<name>A0ABM8WDK7_9BURK</name>
<dbReference type="PANTHER" id="PTHR10612:SF34">
    <property type="entry name" value="APOLIPOPROTEIN D"/>
    <property type="match status" value="1"/>
</dbReference>
<feature type="signal peptide" evidence="2">
    <location>
        <begin position="1"/>
        <end position="24"/>
    </location>
</feature>
<evidence type="ECO:0000313" key="4">
    <source>
        <dbReference type="EMBL" id="CAG9165356.1"/>
    </source>
</evidence>
<dbReference type="InterPro" id="IPR000566">
    <property type="entry name" value="Lipocln_cytosolic_FA-bd_dom"/>
</dbReference>
<dbReference type="PANTHER" id="PTHR10612">
    <property type="entry name" value="APOLIPOPROTEIN D"/>
    <property type="match status" value="1"/>
</dbReference>
<feature type="domain" description="Lipocalin/cytosolic fatty-acid binding" evidence="3">
    <location>
        <begin position="46"/>
        <end position="186"/>
    </location>
</feature>
<evidence type="ECO:0000256" key="1">
    <source>
        <dbReference type="ARBA" id="ARBA00006889"/>
    </source>
</evidence>
<proteinExistence type="inferred from homology"/>
<dbReference type="Gene3D" id="2.40.128.20">
    <property type="match status" value="1"/>
</dbReference>
<evidence type="ECO:0000256" key="2">
    <source>
        <dbReference type="PIRNR" id="PIRNR036893"/>
    </source>
</evidence>
<dbReference type="PRINTS" id="PR01171">
    <property type="entry name" value="BCTLIPOCALIN"/>
</dbReference>
<keyword evidence="5" id="KW-1185">Reference proteome</keyword>
<dbReference type="EMBL" id="CAJZAH010000001">
    <property type="protein sequence ID" value="CAG9165356.1"/>
    <property type="molecule type" value="Genomic_DNA"/>
</dbReference>
<evidence type="ECO:0000313" key="5">
    <source>
        <dbReference type="Proteomes" id="UP000721236"/>
    </source>
</evidence>
<reference evidence="4 5" key="1">
    <citation type="submission" date="2021-08" db="EMBL/GenBank/DDBJ databases">
        <authorList>
            <person name="Peeters C."/>
        </authorList>
    </citation>
    <scope>NUCLEOTIDE SEQUENCE [LARGE SCALE GENOMIC DNA]</scope>
    <source>
        <strain evidence="4 5">LMG 21510</strain>
    </source>
</reference>
<accession>A0ABM8WDK7</accession>
<gene>
    <name evidence="4" type="ORF">LMG21510_00053</name>
</gene>
<evidence type="ECO:0000259" key="3">
    <source>
        <dbReference type="Pfam" id="PF08212"/>
    </source>
</evidence>
<sequence length="198" mass="21898">MKASPATTALATLAALGAGIGAYAMFNAHARAPVGNPNVPQPAKPVELERYLGRWYELARYDNRFERGCDAVTADYALRDDGLIEVINTCGRDEDGKPRASHGKAKVVDEAGKAKLKVSFFGPFYVGDYWVLDHADDYSWSIVGEPSGKYLWILHRSPRPDVATWDMLTSRVHELGYDLSLLRPTQHEPAAERQPQPA</sequence>
<dbReference type="InterPro" id="IPR022272">
    <property type="entry name" value="Lipocalin_CS"/>
</dbReference>
<keyword evidence="2" id="KW-0998">Cell outer membrane</keyword>
<dbReference type="PROSITE" id="PS00213">
    <property type="entry name" value="LIPOCALIN"/>
    <property type="match status" value="1"/>
</dbReference>
<feature type="chain" id="PRO_5045015028" description="Outer membrane lipoprotein Blc" evidence="2">
    <location>
        <begin position="25"/>
        <end position="198"/>
    </location>
</feature>